<keyword evidence="1" id="KW-1133">Transmembrane helix</keyword>
<reference evidence="3 4" key="1">
    <citation type="journal article" date="2015" name="Antonie Van Leeuwenhoek">
        <title>Oricola cellulosilytica gen. nov., sp. nov., a cellulose-degrading bacterium of the family Phyllobacteriaceae isolated from surface seashore water, and emended descriptions of Mesorhizobium loti and Phyllobacterium myrsinacearum.</title>
        <authorList>
            <person name="Hameed A."/>
            <person name="Shahina M."/>
            <person name="Lai W.A."/>
            <person name="Lin S.Y."/>
            <person name="Young L.S."/>
            <person name="Liu Y.C."/>
            <person name="Hsu Y.H."/>
            <person name="Young C.C."/>
        </authorList>
    </citation>
    <scope>NUCLEOTIDE SEQUENCE [LARGE SCALE GENOMIC DNA]</scope>
    <source>
        <strain evidence="3 4">KCTC 52183</strain>
    </source>
</reference>
<dbReference type="Pfam" id="PF13400">
    <property type="entry name" value="Tad"/>
    <property type="match status" value="1"/>
</dbReference>
<keyword evidence="1" id="KW-0812">Transmembrane</keyword>
<feature type="transmembrane region" description="Helical" evidence="1">
    <location>
        <begin position="32"/>
        <end position="51"/>
    </location>
</feature>
<name>A0A4R0PDT9_9HYPH</name>
<evidence type="ECO:0000313" key="3">
    <source>
        <dbReference type="EMBL" id="TCD15466.1"/>
    </source>
</evidence>
<dbReference type="RefSeq" id="WP_131567571.1">
    <property type="nucleotide sequence ID" value="NZ_JAINFK010000004.1"/>
</dbReference>
<sequence length="422" mass="43837">MKKIAGGGMMTPYRRSIRKHISNFLADKRGNIAIMGVVTLPMFIGGIAFGTEASHWFVEKSKLNFATDAAAISAGSLYNRGISNPHIESAIRQTLLSEGYPASTLSLGVTYPTLTSDLMTIQVSYETDKYFSQVLWDGTVTIASETIVAIFGKPACILGLNSSASGAVTLSGSATATLTGCVVASNSTSASSILLAGSSSLTTDCMVASGGISGEVNATTDCLNNRTNRRATRDPFASLEQPATPYYCPPSPAFAPKGTYTLSSGCFSTPLSLKGNVTFQPGVYILDGVGLKINSNAVVSGTDVTFVLKNGATLDFAGTATINLTAPAETSSEPYPGILFWGAADNGAIHKITGNSSSFFSGAIYLPGDTVEFTGNSGLNSDCARIIGDTVRLYGNANFSTNCTNFTGGYEIATADAVVIVK</sequence>
<dbReference type="OrthoDB" id="7418984at2"/>
<gene>
    <name evidence="3" type="ORF">E0D97_08025</name>
</gene>
<accession>A0A4R0PDT9</accession>
<comment type="caution">
    <text evidence="3">The sequence shown here is derived from an EMBL/GenBank/DDBJ whole genome shotgun (WGS) entry which is preliminary data.</text>
</comment>
<organism evidence="3 4">
    <name type="scientific">Oricola cellulosilytica</name>
    <dbReference type="NCBI Taxonomy" id="1429082"/>
    <lineage>
        <taxon>Bacteria</taxon>
        <taxon>Pseudomonadati</taxon>
        <taxon>Pseudomonadota</taxon>
        <taxon>Alphaproteobacteria</taxon>
        <taxon>Hyphomicrobiales</taxon>
        <taxon>Ahrensiaceae</taxon>
        <taxon>Oricola</taxon>
    </lineage>
</organism>
<keyword evidence="4" id="KW-1185">Reference proteome</keyword>
<dbReference type="InterPro" id="IPR028087">
    <property type="entry name" value="Tad_N"/>
</dbReference>
<dbReference type="Proteomes" id="UP000291301">
    <property type="component" value="Unassembled WGS sequence"/>
</dbReference>
<feature type="domain" description="Putative Flp pilus-assembly TadG-like N-terminal" evidence="2">
    <location>
        <begin position="30"/>
        <end position="75"/>
    </location>
</feature>
<dbReference type="AlphaFoldDB" id="A0A4R0PDT9"/>
<evidence type="ECO:0000256" key="1">
    <source>
        <dbReference type="SAM" id="Phobius"/>
    </source>
</evidence>
<proteinExistence type="predicted"/>
<evidence type="ECO:0000259" key="2">
    <source>
        <dbReference type="Pfam" id="PF13400"/>
    </source>
</evidence>
<keyword evidence="1" id="KW-0472">Membrane</keyword>
<evidence type="ECO:0000313" key="4">
    <source>
        <dbReference type="Proteomes" id="UP000291301"/>
    </source>
</evidence>
<protein>
    <recommendedName>
        <fullName evidence="2">Putative Flp pilus-assembly TadG-like N-terminal domain-containing protein</fullName>
    </recommendedName>
</protein>
<dbReference type="EMBL" id="SJST01000002">
    <property type="protein sequence ID" value="TCD15466.1"/>
    <property type="molecule type" value="Genomic_DNA"/>
</dbReference>